<dbReference type="EMBL" id="AJXT01000005">
    <property type="protein sequence ID" value="EIL94504.1"/>
    <property type="molecule type" value="Genomic_DNA"/>
</dbReference>
<dbReference type="SUPFAM" id="SSF51735">
    <property type="entry name" value="NAD(P)-binding Rossmann-fold domains"/>
    <property type="match status" value="1"/>
</dbReference>
<dbReference type="FunFam" id="3.40.50.720:FF:000084">
    <property type="entry name" value="Short-chain dehydrogenase reductase"/>
    <property type="match status" value="1"/>
</dbReference>
<evidence type="ECO:0000313" key="4">
    <source>
        <dbReference type="EMBL" id="EIL94504.1"/>
    </source>
</evidence>
<dbReference type="CDD" id="cd05233">
    <property type="entry name" value="SDR_c"/>
    <property type="match status" value="1"/>
</dbReference>
<reference evidence="4 5" key="1">
    <citation type="journal article" date="2012" name="J. Bacteriol.">
        <title>Genome sequences for six rhodanobacter strains, isolated from soils and the terrestrial subsurface, with variable denitrification capabilities.</title>
        <authorList>
            <person name="Kostka J.E."/>
            <person name="Green S.J."/>
            <person name="Rishishwar L."/>
            <person name="Prakash O."/>
            <person name="Katz L.S."/>
            <person name="Marino-Ramirez L."/>
            <person name="Jordan I.K."/>
            <person name="Munk C."/>
            <person name="Ivanova N."/>
            <person name="Mikhailova N."/>
            <person name="Watson D.B."/>
            <person name="Brown S.D."/>
            <person name="Palumbo A.V."/>
            <person name="Brooks S.C."/>
        </authorList>
    </citation>
    <scope>NUCLEOTIDE SEQUENCE [LARGE SCALE GENOMIC DNA]</scope>
    <source>
        <strain evidence="4 5">B39</strain>
    </source>
</reference>
<dbReference type="PRINTS" id="PR00080">
    <property type="entry name" value="SDRFAMILY"/>
</dbReference>
<dbReference type="PANTHER" id="PTHR43669">
    <property type="entry name" value="5-KETO-D-GLUCONATE 5-REDUCTASE"/>
    <property type="match status" value="1"/>
</dbReference>
<gene>
    <name evidence="4" type="ORF">UU7_04447</name>
</gene>
<name>I4W4W3_9GAMM</name>
<evidence type="ECO:0000313" key="5">
    <source>
        <dbReference type="Proteomes" id="UP000003226"/>
    </source>
</evidence>
<comment type="caution">
    <text evidence="4">The sequence shown here is derived from an EMBL/GenBank/DDBJ whole genome shotgun (WGS) entry which is preliminary data.</text>
</comment>
<dbReference type="InterPro" id="IPR020904">
    <property type="entry name" value="Sc_DH/Rdtase_CS"/>
</dbReference>
<dbReference type="STRING" id="1163407.UU7_04447"/>
<dbReference type="AlphaFoldDB" id="I4W4W3"/>
<dbReference type="SMART" id="SM00822">
    <property type="entry name" value="PKS_KR"/>
    <property type="match status" value="1"/>
</dbReference>
<evidence type="ECO:0000256" key="2">
    <source>
        <dbReference type="ARBA" id="ARBA00023002"/>
    </source>
</evidence>
<protein>
    <submittedName>
        <fullName evidence="4">3-oxoacyl-(Acyl-carrier-protein) reductase</fullName>
    </submittedName>
</protein>
<sequence length="250" mass="26183">MNTSLQDKIVLVTGGSAGIGLATARAFIDAGAFVYVTGRRQPELDAAVATLGPRAVGLRADAVSLDDIRKVFSRIAEDHRRLDVLYANAGFYEFGRLGDITEEHLDRSFDTNVRGLVFAVQGALPLMREGGSVILTGSIVATRGAEAFSIYAASKAAVRSLARSWAVELKDRGVRVNVVSPGPIDTPGLGGLAGEPANLAPLKQHLASTVPMARMGRPDEVAHAVLFLASDQASFITGAELTVDGGASQL</sequence>
<keyword evidence="2" id="KW-0560">Oxidoreductase</keyword>
<evidence type="ECO:0000256" key="1">
    <source>
        <dbReference type="ARBA" id="ARBA00006484"/>
    </source>
</evidence>
<dbReference type="PRINTS" id="PR00081">
    <property type="entry name" value="GDHRDH"/>
</dbReference>
<comment type="similarity">
    <text evidence="1">Belongs to the short-chain dehydrogenases/reductases (SDR) family.</text>
</comment>
<keyword evidence="5" id="KW-1185">Reference proteome</keyword>
<organism evidence="4 5">
    <name type="scientific">Rhodanobacter spathiphylli B39</name>
    <dbReference type="NCBI Taxonomy" id="1163407"/>
    <lineage>
        <taxon>Bacteria</taxon>
        <taxon>Pseudomonadati</taxon>
        <taxon>Pseudomonadota</taxon>
        <taxon>Gammaproteobacteria</taxon>
        <taxon>Lysobacterales</taxon>
        <taxon>Rhodanobacteraceae</taxon>
        <taxon>Rhodanobacter</taxon>
    </lineage>
</organism>
<dbReference type="Proteomes" id="UP000003226">
    <property type="component" value="Unassembled WGS sequence"/>
</dbReference>
<dbReference type="InterPro" id="IPR002347">
    <property type="entry name" value="SDR_fam"/>
</dbReference>
<dbReference type="InterPro" id="IPR036291">
    <property type="entry name" value="NAD(P)-bd_dom_sf"/>
</dbReference>
<dbReference type="PANTHER" id="PTHR43669:SF3">
    <property type="entry name" value="ALCOHOL DEHYDROGENASE, PUTATIVE (AFU_ORTHOLOGUE AFUA_3G03445)-RELATED"/>
    <property type="match status" value="1"/>
</dbReference>
<evidence type="ECO:0000259" key="3">
    <source>
        <dbReference type="SMART" id="SM00822"/>
    </source>
</evidence>
<proteinExistence type="inferred from homology"/>
<dbReference type="GO" id="GO:0016491">
    <property type="term" value="F:oxidoreductase activity"/>
    <property type="evidence" value="ECO:0007669"/>
    <property type="project" value="UniProtKB-KW"/>
</dbReference>
<dbReference type="RefSeq" id="WP_007805753.1">
    <property type="nucleotide sequence ID" value="NZ_AJXT01000005.1"/>
</dbReference>
<dbReference type="InterPro" id="IPR057326">
    <property type="entry name" value="KR_dom"/>
</dbReference>
<dbReference type="OrthoDB" id="9803333at2"/>
<dbReference type="Pfam" id="PF13561">
    <property type="entry name" value="adh_short_C2"/>
    <property type="match status" value="1"/>
</dbReference>
<dbReference type="PATRIC" id="fig|1163407.3.peg.897"/>
<feature type="domain" description="Ketoreductase" evidence="3">
    <location>
        <begin position="8"/>
        <end position="187"/>
    </location>
</feature>
<dbReference type="PROSITE" id="PS00061">
    <property type="entry name" value="ADH_SHORT"/>
    <property type="match status" value="1"/>
</dbReference>
<dbReference type="eggNOG" id="COG1028">
    <property type="taxonomic scope" value="Bacteria"/>
</dbReference>
<dbReference type="Gene3D" id="3.40.50.720">
    <property type="entry name" value="NAD(P)-binding Rossmann-like Domain"/>
    <property type="match status" value="1"/>
</dbReference>
<accession>I4W4W3</accession>